<evidence type="ECO:0000313" key="8">
    <source>
        <dbReference type="EMBL" id="KAF2002185.1"/>
    </source>
</evidence>
<feature type="transmembrane region" description="Helical" evidence="6">
    <location>
        <begin position="232"/>
        <end position="256"/>
    </location>
</feature>
<feature type="transmembrane region" description="Helical" evidence="6">
    <location>
        <begin position="112"/>
        <end position="137"/>
    </location>
</feature>
<sequence length="257" mass="28445">GVLPPPPGINPDIHFEQSKYNILTQIICIVATTIFILLRLYSKRASSLAFHADDSTGPLGLGIHMWNVTPPTFARFFEVGYVLEVLYGPVIFLAKLAILLLLTRIFRVKKPFVYSVQILITVLSFYYIAITLVKIFICKPIEKFWNQKLPGTCLNTNTIFVSDCIISLVTDSIILVSPLPVIWGLQMDLKQKLGSSVALVVGALACIASILRLEASIRTMDNPDKSFIFEPIVLYSSAEIAIGVICGCIPVLPALYR</sequence>
<evidence type="ECO:0000313" key="9">
    <source>
        <dbReference type="Proteomes" id="UP000799779"/>
    </source>
</evidence>
<keyword evidence="9" id="KW-1185">Reference proteome</keyword>
<organism evidence="8 9">
    <name type="scientific">Amniculicola lignicola CBS 123094</name>
    <dbReference type="NCBI Taxonomy" id="1392246"/>
    <lineage>
        <taxon>Eukaryota</taxon>
        <taxon>Fungi</taxon>
        <taxon>Dikarya</taxon>
        <taxon>Ascomycota</taxon>
        <taxon>Pezizomycotina</taxon>
        <taxon>Dothideomycetes</taxon>
        <taxon>Pleosporomycetidae</taxon>
        <taxon>Pleosporales</taxon>
        <taxon>Amniculicolaceae</taxon>
        <taxon>Amniculicola</taxon>
    </lineage>
</organism>
<comment type="similarity">
    <text evidence="5">Belongs to the SAT4 family.</text>
</comment>
<dbReference type="PANTHER" id="PTHR33048:SF129">
    <property type="entry name" value="INTEGRAL MEMBRANE PROTEIN-RELATED"/>
    <property type="match status" value="1"/>
</dbReference>
<keyword evidence="3 6" id="KW-1133">Transmembrane helix</keyword>
<name>A0A6A5WSZ0_9PLEO</name>
<evidence type="ECO:0000259" key="7">
    <source>
        <dbReference type="Pfam" id="PF20684"/>
    </source>
</evidence>
<dbReference type="Proteomes" id="UP000799779">
    <property type="component" value="Unassembled WGS sequence"/>
</dbReference>
<dbReference type="Pfam" id="PF20684">
    <property type="entry name" value="Fung_rhodopsin"/>
    <property type="match status" value="1"/>
</dbReference>
<feature type="transmembrane region" description="Helical" evidence="6">
    <location>
        <begin position="85"/>
        <end position="106"/>
    </location>
</feature>
<keyword evidence="4 6" id="KW-0472">Membrane</keyword>
<protein>
    <recommendedName>
        <fullName evidence="7">Rhodopsin domain-containing protein</fullName>
    </recommendedName>
</protein>
<feature type="transmembrane region" description="Helical" evidence="6">
    <location>
        <begin position="158"/>
        <end position="181"/>
    </location>
</feature>
<dbReference type="InterPro" id="IPR052337">
    <property type="entry name" value="SAT4-like"/>
</dbReference>
<feature type="transmembrane region" description="Helical" evidence="6">
    <location>
        <begin position="193"/>
        <end position="211"/>
    </location>
</feature>
<accession>A0A6A5WSZ0</accession>
<comment type="subcellular location">
    <subcellularLocation>
        <location evidence="1">Membrane</location>
        <topology evidence="1">Multi-pass membrane protein</topology>
    </subcellularLocation>
</comment>
<keyword evidence="2 6" id="KW-0812">Transmembrane</keyword>
<gene>
    <name evidence="8" type="ORF">P154DRAFT_385060</name>
</gene>
<evidence type="ECO:0000256" key="2">
    <source>
        <dbReference type="ARBA" id="ARBA00022692"/>
    </source>
</evidence>
<evidence type="ECO:0000256" key="6">
    <source>
        <dbReference type="SAM" id="Phobius"/>
    </source>
</evidence>
<dbReference type="OrthoDB" id="5342292at2759"/>
<dbReference type="PANTHER" id="PTHR33048">
    <property type="entry name" value="PTH11-LIKE INTEGRAL MEMBRANE PROTEIN (AFU_ORTHOLOGUE AFUA_5G11245)"/>
    <property type="match status" value="1"/>
</dbReference>
<proteinExistence type="inferred from homology"/>
<dbReference type="InterPro" id="IPR049326">
    <property type="entry name" value="Rhodopsin_dom_fungi"/>
</dbReference>
<feature type="domain" description="Rhodopsin" evidence="7">
    <location>
        <begin position="59"/>
        <end position="256"/>
    </location>
</feature>
<evidence type="ECO:0000256" key="4">
    <source>
        <dbReference type="ARBA" id="ARBA00023136"/>
    </source>
</evidence>
<feature type="transmembrane region" description="Helical" evidence="6">
    <location>
        <begin position="20"/>
        <end position="41"/>
    </location>
</feature>
<evidence type="ECO:0000256" key="5">
    <source>
        <dbReference type="ARBA" id="ARBA00038359"/>
    </source>
</evidence>
<dbReference type="EMBL" id="ML977579">
    <property type="protein sequence ID" value="KAF2002185.1"/>
    <property type="molecule type" value="Genomic_DNA"/>
</dbReference>
<dbReference type="AlphaFoldDB" id="A0A6A5WSZ0"/>
<evidence type="ECO:0000256" key="3">
    <source>
        <dbReference type="ARBA" id="ARBA00022989"/>
    </source>
</evidence>
<evidence type="ECO:0000256" key="1">
    <source>
        <dbReference type="ARBA" id="ARBA00004141"/>
    </source>
</evidence>
<dbReference type="GO" id="GO:0016020">
    <property type="term" value="C:membrane"/>
    <property type="evidence" value="ECO:0007669"/>
    <property type="project" value="UniProtKB-SubCell"/>
</dbReference>
<feature type="non-terminal residue" evidence="8">
    <location>
        <position position="1"/>
    </location>
</feature>
<reference evidence="8" key="1">
    <citation type="journal article" date="2020" name="Stud. Mycol.">
        <title>101 Dothideomycetes genomes: a test case for predicting lifestyles and emergence of pathogens.</title>
        <authorList>
            <person name="Haridas S."/>
            <person name="Albert R."/>
            <person name="Binder M."/>
            <person name="Bloem J."/>
            <person name="Labutti K."/>
            <person name="Salamov A."/>
            <person name="Andreopoulos B."/>
            <person name="Baker S."/>
            <person name="Barry K."/>
            <person name="Bills G."/>
            <person name="Bluhm B."/>
            <person name="Cannon C."/>
            <person name="Castanera R."/>
            <person name="Culley D."/>
            <person name="Daum C."/>
            <person name="Ezra D."/>
            <person name="Gonzalez J."/>
            <person name="Henrissat B."/>
            <person name="Kuo A."/>
            <person name="Liang C."/>
            <person name="Lipzen A."/>
            <person name="Lutzoni F."/>
            <person name="Magnuson J."/>
            <person name="Mondo S."/>
            <person name="Nolan M."/>
            <person name="Ohm R."/>
            <person name="Pangilinan J."/>
            <person name="Park H.-J."/>
            <person name="Ramirez L."/>
            <person name="Alfaro M."/>
            <person name="Sun H."/>
            <person name="Tritt A."/>
            <person name="Yoshinaga Y."/>
            <person name="Zwiers L.-H."/>
            <person name="Turgeon B."/>
            <person name="Goodwin S."/>
            <person name="Spatafora J."/>
            <person name="Crous P."/>
            <person name="Grigoriev I."/>
        </authorList>
    </citation>
    <scope>NUCLEOTIDE SEQUENCE</scope>
    <source>
        <strain evidence="8">CBS 123094</strain>
    </source>
</reference>
<feature type="non-terminal residue" evidence="8">
    <location>
        <position position="257"/>
    </location>
</feature>